<evidence type="ECO:0000256" key="8">
    <source>
        <dbReference type="ARBA" id="ARBA00022801"/>
    </source>
</evidence>
<feature type="transmembrane region" description="Helical" evidence="13">
    <location>
        <begin position="90"/>
        <end position="115"/>
    </location>
</feature>
<feature type="transmembrane region" description="Helical" evidence="13">
    <location>
        <begin position="122"/>
        <end position="142"/>
    </location>
</feature>
<feature type="transmembrane region" description="Helical" evidence="13">
    <location>
        <begin position="172"/>
        <end position="204"/>
    </location>
</feature>
<keyword evidence="7" id="KW-0479">Metal-binding</keyword>
<comment type="cofactor">
    <cofactor evidence="1">
        <name>Zn(2+)</name>
        <dbReference type="ChEBI" id="CHEBI:29105"/>
    </cofactor>
</comment>
<evidence type="ECO:0000259" key="14">
    <source>
        <dbReference type="Pfam" id="PF02163"/>
    </source>
</evidence>
<evidence type="ECO:0000256" key="3">
    <source>
        <dbReference type="ARBA" id="ARBA00007931"/>
    </source>
</evidence>
<feature type="transmembrane region" description="Helical" evidence="13">
    <location>
        <begin position="52"/>
        <end position="70"/>
    </location>
</feature>
<protein>
    <submittedName>
        <fullName evidence="15">Zinc metalloprotease Rip2</fullName>
    </submittedName>
</protein>
<evidence type="ECO:0000256" key="2">
    <source>
        <dbReference type="ARBA" id="ARBA00004651"/>
    </source>
</evidence>
<accession>A0ABY0FI36</accession>
<evidence type="ECO:0000313" key="15">
    <source>
        <dbReference type="EMBL" id="RYC72615.1"/>
    </source>
</evidence>
<organism evidence="15 16">
    <name type="scientific">Candidatus Nanogingivalis gingivitcus</name>
    <dbReference type="NCBI Taxonomy" id="2171992"/>
    <lineage>
        <taxon>Bacteria</taxon>
        <taxon>Candidatus Saccharimonadota</taxon>
        <taxon>Candidatus Nanosyncoccalia</taxon>
        <taxon>Candidatus Nanogingivales</taxon>
        <taxon>Candidatus Nanogingivalaceae</taxon>
        <taxon>Candidatus Nanogingivalis</taxon>
    </lineage>
</organism>
<dbReference type="Pfam" id="PF02163">
    <property type="entry name" value="Peptidase_M50"/>
    <property type="match status" value="1"/>
</dbReference>
<evidence type="ECO:0000256" key="6">
    <source>
        <dbReference type="ARBA" id="ARBA00022692"/>
    </source>
</evidence>
<feature type="transmembrane region" description="Helical" evidence="13">
    <location>
        <begin position="6"/>
        <end position="31"/>
    </location>
</feature>
<evidence type="ECO:0000256" key="4">
    <source>
        <dbReference type="ARBA" id="ARBA00022475"/>
    </source>
</evidence>
<dbReference type="InterPro" id="IPR044537">
    <property type="entry name" value="Rip2-like"/>
</dbReference>
<evidence type="ECO:0000256" key="5">
    <source>
        <dbReference type="ARBA" id="ARBA00022670"/>
    </source>
</evidence>
<dbReference type="EMBL" id="PRLK01000005">
    <property type="protein sequence ID" value="RYC72615.1"/>
    <property type="molecule type" value="Genomic_DNA"/>
</dbReference>
<keyword evidence="9" id="KW-0862">Zinc</keyword>
<evidence type="ECO:0000256" key="11">
    <source>
        <dbReference type="ARBA" id="ARBA00023049"/>
    </source>
</evidence>
<dbReference type="GO" id="GO:0008237">
    <property type="term" value="F:metallopeptidase activity"/>
    <property type="evidence" value="ECO:0007669"/>
    <property type="project" value="UniProtKB-KW"/>
</dbReference>
<keyword evidence="10 13" id="KW-1133">Transmembrane helix</keyword>
<comment type="caution">
    <text evidence="15">The sequence shown here is derived from an EMBL/GenBank/DDBJ whole genome shotgun (WGS) entry which is preliminary data.</text>
</comment>
<comment type="similarity">
    <text evidence="3">Belongs to the peptidase M50B family.</text>
</comment>
<keyword evidence="6 13" id="KW-0812">Transmembrane</keyword>
<evidence type="ECO:0000256" key="9">
    <source>
        <dbReference type="ARBA" id="ARBA00022833"/>
    </source>
</evidence>
<feature type="domain" description="Peptidase M50" evidence="14">
    <location>
        <begin position="123"/>
        <end position="155"/>
    </location>
</feature>
<reference evidence="15 16" key="1">
    <citation type="journal article" date="2018" name="bioRxiv">
        <title>Evidence of independent acquisition and adaption of ultra-small bacteria to human hosts across the highly diverse yet reduced genomes of the phylum Saccharibacteria.</title>
        <authorList>
            <person name="McLean J.S."/>
            <person name="Bor B."/>
            <person name="To T.T."/>
            <person name="Liu Q."/>
            <person name="Kearns K.A."/>
            <person name="Solden L.M."/>
            <person name="Wrighton K.C."/>
            <person name="He X."/>
            <person name="Shi W."/>
        </authorList>
    </citation>
    <scope>NUCLEOTIDE SEQUENCE [LARGE SCALE GENOMIC DNA]</scope>
    <source>
        <strain evidence="15 16">TM7_CMJM_G6_1_HOT_870</strain>
    </source>
</reference>
<keyword evidence="12 13" id="KW-0472">Membrane</keyword>
<evidence type="ECO:0000256" key="12">
    <source>
        <dbReference type="ARBA" id="ARBA00023136"/>
    </source>
</evidence>
<keyword evidence="11 15" id="KW-0482">Metalloprotease</keyword>
<sequence length="205" mass="22509">MNLDIIIIGFLFVLFSMIIHEIAHGIMALWLGDCTAKNMGRISLNPTKHLDLSLSIFLPIVCILTNSPIIGGAKPVPINKNNLKWGNIGMAIVSLAGPLSNFILAILAISLIVIFNNPIASIYLLFFAKINLGLMIFNLIPIPPLDGSKILYPLAPDFIKGLFDKIEMRGSWIALIVIILFSSEISVFVSFLQSLIINVFMAFLS</sequence>
<evidence type="ECO:0000256" key="7">
    <source>
        <dbReference type="ARBA" id="ARBA00022723"/>
    </source>
</evidence>
<comment type="subcellular location">
    <subcellularLocation>
        <location evidence="2">Cell membrane</location>
        <topology evidence="2">Multi-pass membrane protein</topology>
    </subcellularLocation>
</comment>
<dbReference type="PANTHER" id="PTHR35864:SF1">
    <property type="entry name" value="ZINC METALLOPROTEASE YWHC-RELATED"/>
    <property type="match status" value="1"/>
</dbReference>
<reference evidence="15 16" key="2">
    <citation type="journal article" date="2020" name="Cell Rep.">
        <title>Acquisition and Adaptation of Ultra-small Parasitic Reduced Genome Bacteria to Mammalian Hosts.</title>
        <authorList>
            <person name="McLean J.S."/>
            <person name="Bor B."/>
            <person name="Kerns K.A."/>
            <person name="Liu Q."/>
            <person name="To T.T."/>
            <person name="Solden L."/>
            <person name="Hendrickson E.L."/>
            <person name="Wrighton K."/>
            <person name="Shi W."/>
            <person name="He X."/>
        </authorList>
    </citation>
    <scope>NUCLEOTIDE SEQUENCE [LARGE SCALE GENOMIC DNA]</scope>
    <source>
        <strain evidence="15 16">TM7_CMJM_G6_1_HOT_870</strain>
    </source>
</reference>
<keyword evidence="16" id="KW-1185">Reference proteome</keyword>
<keyword evidence="5" id="KW-0645">Protease</keyword>
<evidence type="ECO:0000256" key="10">
    <source>
        <dbReference type="ARBA" id="ARBA00022989"/>
    </source>
</evidence>
<dbReference type="PANTHER" id="PTHR35864">
    <property type="entry name" value="ZINC METALLOPROTEASE MJ0611-RELATED"/>
    <property type="match status" value="1"/>
</dbReference>
<dbReference type="InterPro" id="IPR052348">
    <property type="entry name" value="Metallopeptidase_M50B"/>
</dbReference>
<gene>
    <name evidence="15" type="primary">rip2</name>
    <name evidence="15" type="ORF">G6CMJM_00422</name>
</gene>
<keyword evidence="4" id="KW-1003">Cell membrane</keyword>
<dbReference type="CDD" id="cd06158">
    <property type="entry name" value="S2P-M50_like_1"/>
    <property type="match status" value="1"/>
</dbReference>
<evidence type="ECO:0000313" key="16">
    <source>
        <dbReference type="Proteomes" id="UP001190925"/>
    </source>
</evidence>
<evidence type="ECO:0000256" key="13">
    <source>
        <dbReference type="SAM" id="Phobius"/>
    </source>
</evidence>
<evidence type="ECO:0000256" key="1">
    <source>
        <dbReference type="ARBA" id="ARBA00001947"/>
    </source>
</evidence>
<keyword evidence="8" id="KW-0378">Hydrolase</keyword>
<proteinExistence type="inferred from homology"/>
<name>A0ABY0FI36_9BACT</name>
<dbReference type="Proteomes" id="UP001190925">
    <property type="component" value="Unassembled WGS sequence"/>
</dbReference>
<dbReference type="InterPro" id="IPR008915">
    <property type="entry name" value="Peptidase_M50"/>
</dbReference>